<evidence type="ECO:0000313" key="1">
    <source>
        <dbReference type="EMBL" id="KAG8579468.1"/>
    </source>
</evidence>
<protein>
    <submittedName>
        <fullName evidence="1">Uncharacterized protein</fullName>
    </submittedName>
</protein>
<dbReference type="Proteomes" id="UP000824782">
    <property type="component" value="Unassembled WGS sequence"/>
</dbReference>
<sequence>MLRLELQRRQGLDRLRGRLDLRRRRLAAACYNQVGVLQHKQHMSHTQNKEVVGTGHWYLRGRPTQAIYVWGRLGIYSKVLEGC</sequence>
<reference evidence="1" key="1">
    <citation type="thesis" date="2020" institute="ProQuest LLC" country="789 East Eisenhower Parkway, Ann Arbor, MI, USA">
        <title>Comparative Genomics and Chromosome Evolution.</title>
        <authorList>
            <person name="Mudd A.B."/>
        </authorList>
    </citation>
    <scope>NUCLEOTIDE SEQUENCE</scope>
    <source>
        <strain evidence="1">237g6f4</strain>
        <tissue evidence="1">Blood</tissue>
    </source>
</reference>
<dbReference type="AlphaFoldDB" id="A0AAV7C3J5"/>
<comment type="caution">
    <text evidence="1">The sequence shown here is derived from an EMBL/GenBank/DDBJ whole genome shotgun (WGS) entry which is preliminary data.</text>
</comment>
<accession>A0AAV7C3J5</accession>
<dbReference type="EMBL" id="WNYA01000004">
    <property type="protein sequence ID" value="KAG8579468.1"/>
    <property type="molecule type" value="Genomic_DNA"/>
</dbReference>
<gene>
    <name evidence="1" type="ORF">GDO81_010905</name>
</gene>
<keyword evidence="2" id="KW-1185">Reference proteome</keyword>
<proteinExistence type="predicted"/>
<evidence type="ECO:0000313" key="2">
    <source>
        <dbReference type="Proteomes" id="UP000824782"/>
    </source>
</evidence>
<organism evidence="1 2">
    <name type="scientific">Engystomops pustulosus</name>
    <name type="common">Tungara frog</name>
    <name type="synonym">Physalaemus pustulosus</name>
    <dbReference type="NCBI Taxonomy" id="76066"/>
    <lineage>
        <taxon>Eukaryota</taxon>
        <taxon>Metazoa</taxon>
        <taxon>Chordata</taxon>
        <taxon>Craniata</taxon>
        <taxon>Vertebrata</taxon>
        <taxon>Euteleostomi</taxon>
        <taxon>Amphibia</taxon>
        <taxon>Batrachia</taxon>
        <taxon>Anura</taxon>
        <taxon>Neobatrachia</taxon>
        <taxon>Hyloidea</taxon>
        <taxon>Leptodactylidae</taxon>
        <taxon>Leiuperinae</taxon>
        <taxon>Engystomops</taxon>
    </lineage>
</organism>
<name>A0AAV7C3J5_ENGPU</name>